<gene>
    <name evidence="2" type="ORF">WA026_012814</name>
</gene>
<sequence length="80" mass="8953">MDLSSLSAGISQIIKRPQSDKLLNDSCRQRGLRSPKPSMRGRKRAERRLQRDLDQNIRCAVIDGLDSGRCRPLNGSSSTE</sequence>
<evidence type="ECO:0000313" key="3">
    <source>
        <dbReference type="Proteomes" id="UP001431783"/>
    </source>
</evidence>
<accession>A0AAW1TWA3</accession>
<evidence type="ECO:0000313" key="2">
    <source>
        <dbReference type="EMBL" id="KAK9871439.1"/>
    </source>
</evidence>
<feature type="region of interest" description="Disordered" evidence="1">
    <location>
        <begin position="19"/>
        <end position="50"/>
    </location>
</feature>
<keyword evidence="3" id="KW-1185">Reference proteome</keyword>
<comment type="caution">
    <text evidence="2">The sequence shown here is derived from an EMBL/GenBank/DDBJ whole genome shotgun (WGS) entry which is preliminary data.</text>
</comment>
<protein>
    <submittedName>
        <fullName evidence="2">Uncharacterized protein</fullName>
    </submittedName>
</protein>
<reference evidence="2 3" key="1">
    <citation type="submission" date="2023-03" db="EMBL/GenBank/DDBJ databases">
        <title>Genome insight into feeding habits of ladybird beetles.</title>
        <authorList>
            <person name="Li H.-S."/>
            <person name="Huang Y.-H."/>
            <person name="Pang H."/>
        </authorList>
    </citation>
    <scope>NUCLEOTIDE SEQUENCE [LARGE SCALE GENOMIC DNA]</scope>
    <source>
        <strain evidence="2">SYSU_2023b</strain>
        <tissue evidence="2">Whole body</tissue>
    </source>
</reference>
<evidence type="ECO:0000256" key="1">
    <source>
        <dbReference type="SAM" id="MobiDB-lite"/>
    </source>
</evidence>
<organism evidence="2 3">
    <name type="scientific">Henosepilachna vigintioctopunctata</name>
    <dbReference type="NCBI Taxonomy" id="420089"/>
    <lineage>
        <taxon>Eukaryota</taxon>
        <taxon>Metazoa</taxon>
        <taxon>Ecdysozoa</taxon>
        <taxon>Arthropoda</taxon>
        <taxon>Hexapoda</taxon>
        <taxon>Insecta</taxon>
        <taxon>Pterygota</taxon>
        <taxon>Neoptera</taxon>
        <taxon>Endopterygota</taxon>
        <taxon>Coleoptera</taxon>
        <taxon>Polyphaga</taxon>
        <taxon>Cucujiformia</taxon>
        <taxon>Coccinelloidea</taxon>
        <taxon>Coccinellidae</taxon>
        <taxon>Epilachninae</taxon>
        <taxon>Epilachnini</taxon>
        <taxon>Henosepilachna</taxon>
    </lineage>
</organism>
<proteinExistence type="predicted"/>
<dbReference type="Proteomes" id="UP001431783">
    <property type="component" value="Unassembled WGS sequence"/>
</dbReference>
<dbReference type="AlphaFoldDB" id="A0AAW1TWA3"/>
<dbReference type="EMBL" id="JARQZJ010000006">
    <property type="protein sequence ID" value="KAK9871439.1"/>
    <property type="molecule type" value="Genomic_DNA"/>
</dbReference>
<name>A0AAW1TWA3_9CUCU</name>